<gene>
    <name evidence="1" type="ORF">DFJ65_2447</name>
</gene>
<comment type="caution">
    <text evidence="1">The sequence shown here is derived from an EMBL/GenBank/DDBJ whole genome shotgun (WGS) entry which is preliminary data.</text>
</comment>
<dbReference type="OrthoDB" id="3268233at2"/>
<keyword evidence="1" id="KW-0347">Helicase</keyword>
<dbReference type="RefSeq" id="WP_115923226.1">
    <property type="nucleotide sequence ID" value="NZ_CBDRMH010000001.1"/>
</dbReference>
<keyword evidence="1" id="KW-0067">ATP-binding</keyword>
<evidence type="ECO:0000313" key="1">
    <source>
        <dbReference type="EMBL" id="REF31380.1"/>
    </source>
</evidence>
<evidence type="ECO:0000313" key="2">
    <source>
        <dbReference type="Proteomes" id="UP000256253"/>
    </source>
</evidence>
<name>A0A3D9UTT7_9MICO</name>
<dbReference type="Gene3D" id="2.40.50.140">
    <property type="entry name" value="Nucleic acid-binding proteins"/>
    <property type="match status" value="1"/>
</dbReference>
<protein>
    <submittedName>
        <fullName evidence="1">ATP-dependent DNA helicase RecG</fullName>
    </submittedName>
</protein>
<dbReference type="Proteomes" id="UP000256253">
    <property type="component" value="Unassembled WGS sequence"/>
</dbReference>
<keyword evidence="1" id="KW-0547">Nucleotide-binding</keyword>
<sequence>MDTKLRRWARRIAGANAEYDRDHVQQNALRAGSTPIADICDRQLVQCTGTVTDVAVHHVGDNARSLLVALDDGSRVLTLSWLGRRQIAGIEPGVMLTVSGRVAYKRGLPVMFNPRYEILPCNPQKK</sequence>
<dbReference type="CDD" id="cd04488">
    <property type="entry name" value="RecG_wedge_OBF"/>
    <property type="match status" value="1"/>
</dbReference>
<dbReference type="GO" id="GO:0004386">
    <property type="term" value="F:helicase activity"/>
    <property type="evidence" value="ECO:0007669"/>
    <property type="project" value="UniProtKB-KW"/>
</dbReference>
<proteinExistence type="predicted"/>
<dbReference type="AlphaFoldDB" id="A0A3D9UTT7"/>
<reference evidence="1 2" key="1">
    <citation type="submission" date="2018-08" db="EMBL/GenBank/DDBJ databases">
        <title>Sequencing the genomes of 1000 actinobacteria strains.</title>
        <authorList>
            <person name="Klenk H.-P."/>
        </authorList>
    </citation>
    <scope>NUCLEOTIDE SEQUENCE [LARGE SCALE GENOMIC DNA]</scope>
    <source>
        <strain evidence="1 2">DSM 22967</strain>
    </source>
</reference>
<keyword evidence="2" id="KW-1185">Reference proteome</keyword>
<dbReference type="EMBL" id="QTUA01000001">
    <property type="protein sequence ID" value="REF31380.1"/>
    <property type="molecule type" value="Genomic_DNA"/>
</dbReference>
<accession>A0A3D9UTT7</accession>
<organism evidence="1 2">
    <name type="scientific">Calidifontibacter indicus</name>
    <dbReference type="NCBI Taxonomy" id="419650"/>
    <lineage>
        <taxon>Bacteria</taxon>
        <taxon>Bacillati</taxon>
        <taxon>Actinomycetota</taxon>
        <taxon>Actinomycetes</taxon>
        <taxon>Micrococcales</taxon>
        <taxon>Dermacoccaceae</taxon>
        <taxon>Calidifontibacter</taxon>
    </lineage>
</organism>
<keyword evidence="1" id="KW-0378">Hydrolase</keyword>
<dbReference type="InterPro" id="IPR012340">
    <property type="entry name" value="NA-bd_OB-fold"/>
</dbReference>